<dbReference type="EMBL" id="FLRB01000035">
    <property type="protein sequence ID" value="SBT22824.1"/>
    <property type="molecule type" value="Genomic_DNA"/>
</dbReference>
<dbReference type="EMBL" id="FLRA01000035">
    <property type="protein sequence ID" value="SBT19352.1"/>
    <property type="molecule type" value="Genomic_DNA"/>
</dbReference>
<reference evidence="3 4" key="2">
    <citation type="submission" date="2016-06" db="EMBL/GenBank/DDBJ databases">
        <authorList>
            <person name="Rodrigo-Torres L."/>
            <person name="Arahal D.R."/>
        </authorList>
    </citation>
    <scope>NUCLEOTIDE SEQUENCE [LARGE SCALE GENOMIC DNA]</scope>
    <source>
        <strain evidence="3 4">CECT 5116</strain>
    </source>
</reference>
<dbReference type="Proteomes" id="UP000092840">
    <property type="component" value="Unassembled WGS sequence"/>
</dbReference>
<evidence type="ECO:0000256" key="1">
    <source>
        <dbReference type="SAM" id="Phobius"/>
    </source>
</evidence>
<organism evidence="2 5">
    <name type="scientific">Marinomonas gallaica</name>
    <dbReference type="NCBI Taxonomy" id="1806667"/>
    <lineage>
        <taxon>Bacteria</taxon>
        <taxon>Pseudomonadati</taxon>
        <taxon>Pseudomonadota</taxon>
        <taxon>Gammaproteobacteria</taxon>
        <taxon>Oceanospirillales</taxon>
        <taxon>Oceanospirillaceae</taxon>
        <taxon>Marinomonas</taxon>
    </lineage>
</organism>
<accession>A0A1C3JW48</accession>
<keyword evidence="4" id="KW-1185">Reference proteome</keyword>
<feature type="transmembrane region" description="Helical" evidence="1">
    <location>
        <begin position="358"/>
        <end position="378"/>
    </location>
</feature>
<name>A0A1C3JW48_9GAMM</name>
<keyword evidence="1" id="KW-0472">Membrane</keyword>
<evidence type="ECO:0000313" key="2">
    <source>
        <dbReference type="EMBL" id="SBT19352.1"/>
    </source>
</evidence>
<feature type="transmembrane region" description="Helical" evidence="1">
    <location>
        <begin position="52"/>
        <end position="74"/>
    </location>
</feature>
<gene>
    <name evidence="2" type="ORF">MGA5115_03514</name>
    <name evidence="3" type="ORF">MGA5116_03454</name>
</gene>
<keyword evidence="1" id="KW-1133">Transmembrane helix</keyword>
<feature type="transmembrane region" description="Helical" evidence="1">
    <location>
        <begin position="390"/>
        <end position="416"/>
    </location>
</feature>
<dbReference type="AlphaFoldDB" id="A0A1C3JW48"/>
<evidence type="ECO:0000313" key="3">
    <source>
        <dbReference type="EMBL" id="SBT22824.1"/>
    </source>
</evidence>
<reference evidence="2 5" key="1">
    <citation type="submission" date="2016-06" db="EMBL/GenBank/DDBJ databases">
        <authorList>
            <person name="Kjaerup R.B."/>
            <person name="Dalgaard T.S."/>
            <person name="Juul-Madsen H.R."/>
        </authorList>
    </citation>
    <scope>NUCLEOTIDE SEQUENCE [LARGE SCALE GENOMIC DNA]</scope>
    <source>
        <strain evidence="2 5">CECT 5115</strain>
    </source>
</reference>
<protein>
    <submittedName>
        <fullName evidence="2">Uncharacterized protein</fullName>
    </submittedName>
</protein>
<dbReference type="Proteomes" id="UP000092871">
    <property type="component" value="Unassembled WGS sequence"/>
</dbReference>
<feature type="transmembrane region" description="Helical" evidence="1">
    <location>
        <begin position="21"/>
        <end position="40"/>
    </location>
</feature>
<keyword evidence="1" id="KW-0812">Transmembrane</keyword>
<evidence type="ECO:0000313" key="4">
    <source>
        <dbReference type="Proteomes" id="UP000092840"/>
    </source>
</evidence>
<evidence type="ECO:0000313" key="5">
    <source>
        <dbReference type="Proteomes" id="UP000092871"/>
    </source>
</evidence>
<dbReference type="OrthoDB" id="10016682at2"/>
<sequence>MDAFRKRLQKAFSAAMPYASWAIGIALCLAAVIVAVAYLPDTIKQADLSSHIALVTQVLSVLVGFAFVGATLYLSSYGISDKVSGLLKGITEYANKLKSDYLDRDSEHRKLSNTGFIETSFSRTGISRLKFNDPNVEGYSNFYVYRPYWDGVWYQVYDSPFSKEQKSDEQLAAIQALHETVVCAAKIFGIIFELRTHKLNLISLKSGSQGSKVFIKRFEAFVSDFQSLKKGITPDQMKSSDASMLVRMALNSEHYMYEELNEYAEEVSWDPYEVTYFEVIVNEYFIWLTYLLLHVGHLRFAILESRAPGLLTRISDATKEKYNVSSLMETKKTAFELRKEAISAFGVNKRYKEIRVGAIPGVGSGVITLLVIVLFWPLSSALTEPLHIKFLFGLLFGLGILGIIKSGEFVVLMLIGTMNRINRSPMGSHG</sequence>
<proteinExistence type="predicted"/>
<dbReference type="RefSeq" id="WP_067038627.1">
    <property type="nucleotide sequence ID" value="NZ_FLRA01000035.1"/>
</dbReference>